<dbReference type="PANTHER" id="PTHR22966:SF61">
    <property type="entry name" value="2-AMINOETHANETHIOL DIOXYGENASE"/>
    <property type="match status" value="1"/>
</dbReference>
<keyword evidence="4" id="KW-0175">Coiled coil</keyword>
<dbReference type="Proteomes" id="UP000002640">
    <property type="component" value="Unassembled WGS sequence"/>
</dbReference>
<dbReference type="SUPFAM" id="SSF51182">
    <property type="entry name" value="RmlC-like cupins"/>
    <property type="match status" value="1"/>
</dbReference>
<dbReference type="EMBL" id="JH159151">
    <property type="protein sequence ID" value="EGZ29825.1"/>
    <property type="molecule type" value="Genomic_DNA"/>
</dbReference>
<evidence type="ECO:0000256" key="5">
    <source>
        <dbReference type="SAM" id="MobiDB-lite"/>
    </source>
</evidence>
<feature type="compositionally biased region" description="Polar residues" evidence="5">
    <location>
        <begin position="474"/>
        <end position="488"/>
    </location>
</feature>
<dbReference type="GeneID" id="20649435"/>
<feature type="compositionally biased region" description="Basic and acidic residues" evidence="5">
    <location>
        <begin position="124"/>
        <end position="135"/>
    </location>
</feature>
<keyword evidence="7" id="KW-1185">Reference proteome</keyword>
<evidence type="ECO:0000256" key="2">
    <source>
        <dbReference type="ARBA" id="ARBA00023002"/>
    </source>
</evidence>
<reference evidence="6 7" key="1">
    <citation type="journal article" date="2006" name="Science">
        <title>Phytophthora genome sequences uncover evolutionary origins and mechanisms of pathogenesis.</title>
        <authorList>
            <person name="Tyler B.M."/>
            <person name="Tripathy S."/>
            <person name="Zhang X."/>
            <person name="Dehal P."/>
            <person name="Jiang R.H."/>
            <person name="Aerts A."/>
            <person name="Arredondo F.D."/>
            <person name="Baxter L."/>
            <person name="Bensasson D."/>
            <person name="Beynon J.L."/>
            <person name="Chapman J."/>
            <person name="Damasceno C.M."/>
            <person name="Dorrance A.E."/>
            <person name="Dou D."/>
            <person name="Dickerman A.W."/>
            <person name="Dubchak I.L."/>
            <person name="Garbelotto M."/>
            <person name="Gijzen M."/>
            <person name="Gordon S.G."/>
            <person name="Govers F."/>
            <person name="Grunwald N.J."/>
            <person name="Huang W."/>
            <person name="Ivors K.L."/>
            <person name="Jones R.W."/>
            <person name="Kamoun S."/>
            <person name="Krampis K."/>
            <person name="Lamour K.H."/>
            <person name="Lee M.K."/>
            <person name="McDonald W.H."/>
            <person name="Medina M."/>
            <person name="Meijer H.J."/>
            <person name="Nordberg E.K."/>
            <person name="Maclean D.J."/>
            <person name="Ospina-Giraldo M.D."/>
            <person name="Morris P.F."/>
            <person name="Phuntumart V."/>
            <person name="Putnam N.H."/>
            <person name="Rash S."/>
            <person name="Rose J.K."/>
            <person name="Sakihama Y."/>
            <person name="Salamov A.A."/>
            <person name="Savidor A."/>
            <person name="Scheuring C.F."/>
            <person name="Smith B.M."/>
            <person name="Sobral B.W."/>
            <person name="Terry A."/>
            <person name="Torto-Alalibo T.A."/>
            <person name="Win J."/>
            <person name="Xu Z."/>
            <person name="Zhang H."/>
            <person name="Grigoriev I.V."/>
            <person name="Rokhsar D.S."/>
            <person name="Boore J.L."/>
        </authorList>
    </citation>
    <scope>NUCLEOTIDE SEQUENCE [LARGE SCALE GENOMIC DNA]</scope>
    <source>
        <strain evidence="6 7">P6497</strain>
    </source>
</reference>
<feature type="region of interest" description="Disordered" evidence="5">
    <location>
        <begin position="1"/>
        <end position="40"/>
    </location>
</feature>
<feature type="compositionally biased region" description="Basic residues" evidence="5">
    <location>
        <begin position="113"/>
        <end position="123"/>
    </location>
</feature>
<dbReference type="Gene3D" id="2.60.120.10">
    <property type="entry name" value="Jelly Rolls"/>
    <property type="match status" value="1"/>
</dbReference>
<feature type="coiled-coil region" evidence="4">
    <location>
        <begin position="204"/>
        <end position="231"/>
    </location>
</feature>
<dbReference type="RefSeq" id="XP_009517100.1">
    <property type="nucleotide sequence ID" value="XM_009518805.1"/>
</dbReference>
<dbReference type="Pfam" id="PF07847">
    <property type="entry name" value="PCO_ADO"/>
    <property type="match status" value="1"/>
</dbReference>
<evidence type="ECO:0000256" key="3">
    <source>
        <dbReference type="ARBA" id="ARBA00023004"/>
    </source>
</evidence>
<evidence type="ECO:0000256" key="1">
    <source>
        <dbReference type="ARBA" id="ARBA00022723"/>
    </source>
</evidence>
<keyword evidence="3" id="KW-0408">Iron</keyword>
<accession>G4YN30</accession>
<keyword evidence="1" id="KW-0479">Metal-binding</keyword>
<keyword evidence="2" id="KW-0560">Oxidoreductase</keyword>
<dbReference type="OMA" id="SWARVSR"/>
<dbReference type="KEGG" id="psoj:PHYSODRAFT_353688"/>
<dbReference type="GO" id="GO:0046872">
    <property type="term" value="F:metal ion binding"/>
    <property type="evidence" value="ECO:0007669"/>
    <property type="project" value="UniProtKB-KW"/>
</dbReference>
<dbReference type="InterPro" id="IPR012864">
    <property type="entry name" value="PCO/ADO"/>
</dbReference>
<feature type="region of interest" description="Disordered" evidence="5">
    <location>
        <begin position="52"/>
        <end position="149"/>
    </location>
</feature>
<name>G4YN30_PHYSP</name>
<protein>
    <submittedName>
        <fullName evidence="6">Uncharacterized protein</fullName>
    </submittedName>
</protein>
<dbReference type="SMR" id="G4YN30"/>
<evidence type="ECO:0000256" key="4">
    <source>
        <dbReference type="SAM" id="Coils"/>
    </source>
</evidence>
<feature type="compositionally biased region" description="Low complexity" evidence="5">
    <location>
        <begin position="53"/>
        <end position="75"/>
    </location>
</feature>
<organism evidence="6 7">
    <name type="scientific">Phytophthora sojae (strain P6497)</name>
    <name type="common">Soybean stem and root rot agent</name>
    <name type="synonym">Phytophthora megasperma f. sp. glycines</name>
    <dbReference type="NCBI Taxonomy" id="1094619"/>
    <lineage>
        <taxon>Eukaryota</taxon>
        <taxon>Sar</taxon>
        <taxon>Stramenopiles</taxon>
        <taxon>Oomycota</taxon>
        <taxon>Peronosporomycetes</taxon>
        <taxon>Peronosporales</taxon>
        <taxon>Peronosporaceae</taxon>
        <taxon>Phytophthora</taxon>
    </lineage>
</organism>
<gene>
    <name evidence="6" type="ORF">PHYSODRAFT_353688</name>
</gene>
<dbReference type="PANTHER" id="PTHR22966">
    <property type="entry name" value="2-AMINOETHANETHIOL DIOXYGENASE"/>
    <property type="match status" value="1"/>
</dbReference>
<dbReference type="AlphaFoldDB" id="G4YN30"/>
<feature type="region of interest" description="Disordered" evidence="5">
    <location>
        <begin position="467"/>
        <end position="488"/>
    </location>
</feature>
<dbReference type="InterPro" id="IPR014710">
    <property type="entry name" value="RmlC-like_jellyroll"/>
</dbReference>
<dbReference type="CDD" id="cd20289">
    <property type="entry name" value="cupin_ADO"/>
    <property type="match status" value="1"/>
</dbReference>
<evidence type="ECO:0000313" key="7">
    <source>
        <dbReference type="Proteomes" id="UP000002640"/>
    </source>
</evidence>
<sequence>MAKSHALSDPSANSSESIATRAVQSKLSASSSPSRKHKEDVGKLVYCFLREYPSPSTSSSSSTSTPTEPTHSSSPGGFPLAREPHPEPATAYDPSHHYSGLVRRPAHQLQLRQRPRHHRHVMPRQKDTKRIDPTRARNPGDPVADAEPHNVFKVSGSPIISPRSIRHCLEEPEYGLDGKPRKLSNGGVSLPNPPLSKEDALVAAAAAAVQAKEAQKALEAEQAANASLQGLSGVQLVVHQMLATHNHTLTQLGVERAEFPNTRLSLKQVETMLSPVVALCNALRADHFGIHVPTPQIANTMSDVHYWKLWESDTIDIGIFFMPPNSTIPLHNHPGMSVVTRVLYGAAKVTSYDVVSDTEIHTLETGDEITYDGTTFTSDAINPAEGSVSWARVSRQGQYGADTTTWLDPRRFNLHNIQASSDIGCAMLDIMVPPYDNANRDCHHFKILGQKMVGNERLVKMLECIKPDNHMEPPTSNGTANSSPTSSQ</sequence>
<dbReference type="InterPro" id="IPR011051">
    <property type="entry name" value="RmlC_Cupin_sf"/>
</dbReference>
<dbReference type="GO" id="GO:0016702">
    <property type="term" value="F:oxidoreductase activity, acting on single donors with incorporation of molecular oxygen, incorporation of two atoms of oxygen"/>
    <property type="evidence" value="ECO:0007669"/>
    <property type="project" value="InterPro"/>
</dbReference>
<proteinExistence type="predicted"/>
<evidence type="ECO:0000313" key="6">
    <source>
        <dbReference type="EMBL" id="EGZ29825.1"/>
    </source>
</evidence>
<dbReference type="InParanoid" id="G4YN30"/>